<evidence type="ECO:0000256" key="2">
    <source>
        <dbReference type="RuleBase" id="RU361156"/>
    </source>
</evidence>
<evidence type="ECO:0000313" key="4">
    <source>
        <dbReference type="Proteomes" id="UP000794436"/>
    </source>
</evidence>
<dbReference type="SUPFAM" id="SSF53474">
    <property type="entry name" value="alpha/beta-Hydrolases"/>
    <property type="match status" value="1"/>
</dbReference>
<gene>
    <name evidence="3" type="ORF">Poli38472_000686</name>
</gene>
<protein>
    <recommendedName>
        <fullName evidence="2">Carboxypeptidase</fullName>
        <ecNumber evidence="2">3.4.16.-</ecNumber>
    </recommendedName>
</protein>
<keyword evidence="2" id="KW-0378">Hydrolase</keyword>
<dbReference type="GO" id="GO:0004185">
    <property type="term" value="F:serine-type carboxypeptidase activity"/>
    <property type="evidence" value="ECO:0007669"/>
    <property type="project" value="UniProtKB-UniRule"/>
</dbReference>
<keyword evidence="2" id="KW-0121">Carboxypeptidase</keyword>
<comment type="caution">
    <text evidence="3">The sequence shown here is derived from an EMBL/GenBank/DDBJ whole genome shotgun (WGS) entry which is preliminary data.</text>
</comment>
<dbReference type="PANTHER" id="PTHR11802:SF201">
    <property type="entry name" value="CARBOXYPEPTIDASE"/>
    <property type="match status" value="1"/>
</dbReference>
<dbReference type="InterPro" id="IPR033124">
    <property type="entry name" value="Ser_caboxypep_his_AS"/>
</dbReference>
<dbReference type="PROSITE" id="PS00560">
    <property type="entry name" value="CARBOXYPEPT_SER_HIS"/>
    <property type="match status" value="1"/>
</dbReference>
<dbReference type="GO" id="GO:0006508">
    <property type="term" value="P:proteolysis"/>
    <property type="evidence" value="ECO:0007669"/>
    <property type="project" value="UniProtKB-KW"/>
</dbReference>
<name>A0A8K1FH43_PYTOL</name>
<dbReference type="Gene3D" id="3.40.50.1820">
    <property type="entry name" value="alpha/beta hydrolase"/>
    <property type="match status" value="1"/>
</dbReference>
<dbReference type="InterPro" id="IPR001563">
    <property type="entry name" value="Peptidase_S10"/>
</dbReference>
<dbReference type="Proteomes" id="UP000794436">
    <property type="component" value="Unassembled WGS sequence"/>
</dbReference>
<dbReference type="PROSITE" id="PS00131">
    <property type="entry name" value="CARBOXYPEPT_SER_SER"/>
    <property type="match status" value="1"/>
</dbReference>
<dbReference type="EMBL" id="SPLM01000108">
    <property type="protein sequence ID" value="TMW60644.1"/>
    <property type="molecule type" value="Genomic_DNA"/>
</dbReference>
<dbReference type="PRINTS" id="PR00724">
    <property type="entry name" value="CRBOXYPTASEC"/>
</dbReference>
<reference evidence="3" key="1">
    <citation type="submission" date="2019-03" db="EMBL/GenBank/DDBJ databases">
        <title>Long read genome sequence of the mycoparasitic Pythium oligandrum ATCC 38472 isolated from sugarbeet rhizosphere.</title>
        <authorList>
            <person name="Gaulin E."/>
        </authorList>
    </citation>
    <scope>NUCLEOTIDE SEQUENCE</scope>
    <source>
        <strain evidence="3">ATCC 38472_TT</strain>
    </source>
</reference>
<proteinExistence type="inferred from homology"/>
<organism evidence="3 4">
    <name type="scientific">Pythium oligandrum</name>
    <name type="common">Mycoparasitic fungus</name>
    <dbReference type="NCBI Taxonomy" id="41045"/>
    <lineage>
        <taxon>Eukaryota</taxon>
        <taxon>Sar</taxon>
        <taxon>Stramenopiles</taxon>
        <taxon>Oomycota</taxon>
        <taxon>Peronosporomycetes</taxon>
        <taxon>Pythiales</taxon>
        <taxon>Pythiaceae</taxon>
        <taxon>Pythium</taxon>
    </lineage>
</organism>
<keyword evidence="2" id="KW-0645">Protease</keyword>
<comment type="similarity">
    <text evidence="1 2">Belongs to the peptidase S10 family.</text>
</comment>
<keyword evidence="4" id="KW-1185">Reference proteome</keyword>
<accession>A0A8K1FH43</accession>
<dbReference type="InterPro" id="IPR018202">
    <property type="entry name" value="Ser_caboxypep_ser_AS"/>
</dbReference>
<dbReference type="OrthoDB" id="443318at2759"/>
<sequence>MDAKGKYTPIGEVPLTHRYGITSKHIKYAKYALGFVATLVVGHLAISKTTTTPLRSDPAIQVVTKANTANATYPGAGDLITELHGKPDDYTSRLFSGYLPISNGGQAFYFFAESLSAKPEDDPVLLWLNGGPGASSLAGCFTENGPLLVNEGGQSLRVNEYAWNNNANFLCIESPVGVGFSYNISGVYESDDLKQADELYGALQQFYVKFPWLRENDFIISGESYGGIYVPATAKRIVEGNLAGDEPKINLKTFAVGNGVNEFMTLSKVVYAYYHGIIGTEEYRLIRQACPEMKDFEPVDTGNLSPKCSNAMSKFEEATAALAVNSYDIYGKCFGNPLDGMDELVKELKERQTGFPHPISLPLSVCLDFKTVHTYFNIQAVRDSMHANKELTSWTNGVLTSANMDVGELAESFGLSAEDALSKVLKYNATLGNTVRPIWKYLLDHDVRAVIYHGDADMQCDFIGGLWAVESLQLPRKQSQQAWSVTIDGSEQVGGFYVDFGALQFVTVKGAGHMVPQTNPVEGKKMLDKFILNKE</sequence>
<dbReference type="Gene3D" id="3.40.50.12670">
    <property type="match status" value="1"/>
</dbReference>
<dbReference type="EC" id="3.4.16.-" evidence="2"/>
<evidence type="ECO:0000256" key="1">
    <source>
        <dbReference type="ARBA" id="ARBA00009431"/>
    </source>
</evidence>
<dbReference type="PANTHER" id="PTHR11802">
    <property type="entry name" value="SERINE PROTEASE FAMILY S10 SERINE CARBOXYPEPTIDASE"/>
    <property type="match status" value="1"/>
</dbReference>
<dbReference type="Pfam" id="PF00450">
    <property type="entry name" value="Peptidase_S10"/>
    <property type="match status" value="1"/>
</dbReference>
<evidence type="ECO:0000313" key="3">
    <source>
        <dbReference type="EMBL" id="TMW60644.1"/>
    </source>
</evidence>
<dbReference type="AlphaFoldDB" id="A0A8K1FH43"/>
<dbReference type="InterPro" id="IPR029058">
    <property type="entry name" value="AB_hydrolase_fold"/>
</dbReference>